<evidence type="ECO:0000313" key="2">
    <source>
        <dbReference type="Proteomes" id="UP000753376"/>
    </source>
</evidence>
<name>A0ABS6A490_9GAMM</name>
<organism evidence="1 2">
    <name type="scientific">Marinobacter salexigens</name>
    <dbReference type="NCBI Taxonomy" id="1925763"/>
    <lineage>
        <taxon>Bacteria</taxon>
        <taxon>Pseudomonadati</taxon>
        <taxon>Pseudomonadota</taxon>
        <taxon>Gammaproteobacteria</taxon>
        <taxon>Pseudomonadales</taxon>
        <taxon>Marinobacteraceae</taxon>
        <taxon>Marinobacter</taxon>
    </lineage>
</organism>
<gene>
    <name evidence="1" type="ORF">KO508_03105</name>
</gene>
<evidence type="ECO:0000313" key="1">
    <source>
        <dbReference type="EMBL" id="MBU2872985.1"/>
    </source>
</evidence>
<dbReference type="RefSeq" id="WP_216006850.1">
    <property type="nucleotide sequence ID" value="NZ_JAHKPV010000001.1"/>
</dbReference>
<proteinExistence type="predicted"/>
<keyword evidence="2" id="KW-1185">Reference proteome</keyword>
<reference evidence="1 2" key="1">
    <citation type="submission" date="2021-05" db="EMBL/GenBank/DDBJ databases">
        <title>Draft genomes of bacteria isolated from model marine particles.</title>
        <authorList>
            <person name="Datta M.S."/>
            <person name="Schwartzman J.A."/>
            <person name="Enke T.N."/>
            <person name="Saavedra J."/>
            <person name="Cermak N."/>
            <person name="Cordero O.X."/>
        </authorList>
    </citation>
    <scope>NUCLEOTIDE SEQUENCE [LARGE SCALE GENOMIC DNA]</scope>
    <source>
        <strain evidence="1 2">D2M19</strain>
    </source>
</reference>
<dbReference type="Pfam" id="PF14078">
    <property type="entry name" value="DUF4259"/>
    <property type="match status" value="1"/>
</dbReference>
<dbReference type="InterPro" id="IPR025355">
    <property type="entry name" value="DUF4259"/>
</dbReference>
<protein>
    <submittedName>
        <fullName evidence="1">DUF4259 domain-containing protein</fullName>
    </submittedName>
</protein>
<dbReference type="EMBL" id="JAHKPV010000001">
    <property type="protein sequence ID" value="MBU2872985.1"/>
    <property type="molecule type" value="Genomic_DNA"/>
</dbReference>
<accession>A0ABS6A490</accession>
<comment type="caution">
    <text evidence="1">The sequence shown here is derived from an EMBL/GenBank/DDBJ whole genome shotgun (WGS) entry which is preliminary data.</text>
</comment>
<sequence>MGAWGIGNFENDDAVDWTHDISGSKGVKVLLSPLKDVVNETGYLESPYCCQALVSAEIINKALSKDRSELPEEIQNWLERKKGLFGKLPVLEPVHASLAAQAVKKIMGDSELKELWQETGEYDQWLSEQQRLLVALERFNQSL</sequence>
<dbReference type="Proteomes" id="UP000753376">
    <property type="component" value="Unassembled WGS sequence"/>
</dbReference>